<dbReference type="AlphaFoldDB" id="A0A1C3KYN2"/>
<sequence length="760" mass="89820">MLKHIYLRIMNAQKSLKKKNISRHPNNYHYIDNNNMTKEKWIQLKNYYSPHESNRTTALDRNGTHDKVSTCVVDRCMCEKDQAEECMRKVNMHMRKCEQYIEGGKIKETTLLLRQVKGRNGLIKDRSSCMKGNRDGGEFRDEYQVKDKHEHERNRAYHPNNGSLPLQLGGEKNTHHNNLFLDEFGISSKRGKSELKCELKCELKNELKCELKNELKCELKNELKCELKNELKNEVKNEVKNELNDNLMLVLNYSSLQVLRSLNMRHAYVNNKEYFMSLSLICNQLAVNKFNDKEFWLILSNKLSKVLKIKNINKIFCIRWLSLILNSFARVHILNKDFMKEASAVIMQCRSKDEMHSFDISQIVNSFSKLNYIDYNLFEFLEKFIYDKIDELSYQSISNICNAYCKLGKNNEILFSHLSKRVQTNLDKFNEQELANILNSYSKLNEKYVNLFNKSLQHVLDRFYKFKPVEIVMITNAYSKCNIYCKSFFSSLYCYIKKYSALFQPGELAIIANSYATFNMREVHTFEFIKKRIINKEYLLEDRNVAMLLHAYGKLLIRDEDFILNLLKKKKDVIKSLDSRNLTLFYVSLVKLNIHIPPDIYKSFKIMISKHLYSFTDLALVSICYASMFYMYFDMKLISSILILLNKRQASSRSFAHQIHVSLFVLHTLYDFCKFSFKFIECLYHLLIRAYHYVTQPNYYDINKSGIQKRIYPFIPKKFINVHTEVPVGPFVVDFLLLRRMDTQQSVRQLSETGKAKVTP</sequence>
<evidence type="ECO:0000259" key="1">
    <source>
        <dbReference type="Pfam" id="PF26188"/>
    </source>
</evidence>
<dbReference type="GO" id="GO:0000963">
    <property type="term" value="P:mitochondrial RNA processing"/>
    <property type="evidence" value="ECO:0007669"/>
    <property type="project" value="TreeGrafter"/>
</dbReference>
<dbReference type="GO" id="GO:0003723">
    <property type="term" value="F:RNA binding"/>
    <property type="evidence" value="ECO:0007669"/>
    <property type="project" value="TreeGrafter"/>
</dbReference>
<dbReference type="GO" id="GO:0035770">
    <property type="term" value="C:ribonucleoprotein granule"/>
    <property type="evidence" value="ECO:0007669"/>
    <property type="project" value="TreeGrafter"/>
</dbReference>
<proteinExistence type="predicted"/>
<dbReference type="Proteomes" id="UP000219799">
    <property type="component" value="Chromosome 8"/>
</dbReference>
<dbReference type="PANTHER" id="PTHR21228:SF40">
    <property type="entry name" value="LD45607P"/>
    <property type="match status" value="1"/>
</dbReference>
<dbReference type="InterPro" id="IPR058917">
    <property type="entry name" value="RESC6_dom"/>
</dbReference>
<dbReference type="Pfam" id="PF26188">
    <property type="entry name" value="RESC6"/>
    <property type="match status" value="1"/>
</dbReference>
<protein>
    <recommendedName>
        <fullName evidence="1">RNA-editing substrate-binding complex 6 protein domain-containing protein</fullName>
    </recommendedName>
</protein>
<name>A0A1C3KYN2_PLAMA</name>
<dbReference type="VEuPathDB" id="PlasmoDB:PmUG01_08044300"/>
<dbReference type="InterPro" id="IPR050870">
    <property type="entry name" value="FAST_kinase"/>
</dbReference>
<gene>
    <name evidence="2" type="primary">PmlGA01_080031600</name>
    <name evidence="2" type="ORF">PMLGA01_080031600</name>
</gene>
<evidence type="ECO:0000313" key="2">
    <source>
        <dbReference type="EMBL" id="SBT79352.1"/>
    </source>
</evidence>
<dbReference type="GO" id="GO:0044528">
    <property type="term" value="P:regulation of mitochondrial mRNA stability"/>
    <property type="evidence" value="ECO:0007669"/>
    <property type="project" value="TreeGrafter"/>
</dbReference>
<reference evidence="2 3" key="1">
    <citation type="submission" date="2016-06" db="EMBL/GenBank/DDBJ databases">
        <authorList>
            <consortium name="Pathogen Informatics"/>
        </authorList>
    </citation>
    <scope>NUCLEOTIDE SEQUENCE [LARGE SCALE GENOMIC DNA]</scope>
    <source>
        <strain evidence="2">PmlGA01</strain>
    </source>
</reference>
<dbReference type="PANTHER" id="PTHR21228">
    <property type="entry name" value="FAST LEU-RICH DOMAIN-CONTAINING"/>
    <property type="match status" value="1"/>
</dbReference>
<feature type="domain" description="RNA-editing substrate-binding complex 6 protein" evidence="1">
    <location>
        <begin position="394"/>
        <end position="625"/>
    </location>
</feature>
<dbReference type="GO" id="GO:0005759">
    <property type="term" value="C:mitochondrial matrix"/>
    <property type="evidence" value="ECO:0007669"/>
    <property type="project" value="TreeGrafter"/>
</dbReference>
<accession>A0A1C3KYN2</accession>
<evidence type="ECO:0000313" key="3">
    <source>
        <dbReference type="Proteomes" id="UP000219799"/>
    </source>
</evidence>
<dbReference type="EMBL" id="LT594496">
    <property type="protein sequence ID" value="SBT79352.1"/>
    <property type="molecule type" value="Genomic_DNA"/>
</dbReference>
<organism evidence="2 3">
    <name type="scientific">Plasmodium malariae</name>
    <dbReference type="NCBI Taxonomy" id="5858"/>
    <lineage>
        <taxon>Eukaryota</taxon>
        <taxon>Sar</taxon>
        <taxon>Alveolata</taxon>
        <taxon>Apicomplexa</taxon>
        <taxon>Aconoidasida</taxon>
        <taxon>Haemosporida</taxon>
        <taxon>Plasmodiidae</taxon>
        <taxon>Plasmodium</taxon>
        <taxon>Plasmodium (Plasmodium)</taxon>
    </lineage>
</organism>